<feature type="signal peptide" evidence="2">
    <location>
        <begin position="1"/>
        <end position="19"/>
    </location>
</feature>
<evidence type="ECO:0000313" key="3">
    <source>
        <dbReference type="EMBL" id="QHO60783.1"/>
    </source>
</evidence>
<sequence>MKFLVFSVICLLSFSGSQGFFLPFFDDDYDWTSWFDDSGESIEGTIVQNDDVNSNGVVVKNVTVVCSGCHVTIKCENCTVEKTGSTDNDLVQPETVNPETRPSSPPPKTDQVAATPSATASEKENMIKEQNDVATTGPTDPSPSVTDSETTAGTSELPAADN</sequence>
<accession>A0A6B9VJZ8</accession>
<protein>
    <submittedName>
        <fullName evidence="3">ParSP60-like secreted protein</fullName>
    </submittedName>
</protein>
<organism evidence="3">
    <name type="scientific">Sergentomyia schwetzi</name>
    <dbReference type="NCBI Taxonomy" id="114605"/>
    <lineage>
        <taxon>Eukaryota</taxon>
        <taxon>Metazoa</taxon>
        <taxon>Ecdysozoa</taxon>
        <taxon>Arthropoda</taxon>
        <taxon>Hexapoda</taxon>
        <taxon>Insecta</taxon>
        <taxon>Pterygota</taxon>
        <taxon>Neoptera</taxon>
        <taxon>Endopterygota</taxon>
        <taxon>Diptera</taxon>
        <taxon>Nematocera</taxon>
        <taxon>Psychodoidea</taxon>
        <taxon>Psychodidae</taxon>
        <taxon>Sergentomyia</taxon>
        <taxon>Sergentomyia</taxon>
    </lineage>
</organism>
<dbReference type="AlphaFoldDB" id="A0A6B9VJZ8"/>
<reference evidence="3" key="1">
    <citation type="submission" date="2019-10" db="EMBL/GenBank/DDBJ databases">
        <title>Sergentomyia schwetzi: salivary gland transcriptome, proteome and enzymatic activities in two lineages adapted to different blood sources.</title>
        <authorList>
            <person name="Polanska N."/>
            <person name="Ishemgulova A."/>
            <person name="Volfova V."/>
            <person name="Flegontov P."/>
            <person name="Votypka J."/>
            <person name="Yurchenko V."/>
            <person name="Volf P."/>
        </authorList>
    </citation>
    <scope>NUCLEOTIDE SEQUENCE</scope>
    <source>
        <tissue evidence="3">Salivary glands</tissue>
    </source>
</reference>
<proteinExistence type="evidence at transcript level"/>
<name>A0A6B9VJZ8_9DIPT</name>
<evidence type="ECO:0000256" key="2">
    <source>
        <dbReference type="SAM" id="SignalP"/>
    </source>
</evidence>
<evidence type="ECO:0000256" key="1">
    <source>
        <dbReference type="SAM" id="MobiDB-lite"/>
    </source>
</evidence>
<feature type="region of interest" description="Disordered" evidence="1">
    <location>
        <begin position="83"/>
        <end position="162"/>
    </location>
</feature>
<keyword evidence="2" id="KW-0732">Signal</keyword>
<feature type="compositionally biased region" description="Polar residues" evidence="1">
    <location>
        <begin position="83"/>
        <end position="102"/>
    </location>
</feature>
<feature type="chain" id="PRO_5025650811" evidence="2">
    <location>
        <begin position="20"/>
        <end position="162"/>
    </location>
</feature>
<dbReference type="EMBL" id="MN605393">
    <property type="protein sequence ID" value="QHO60783.1"/>
    <property type="molecule type" value="mRNA"/>
</dbReference>
<feature type="compositionally biased region" description="Basic and acidic residues" evidence="1">
    <location>
        <begin position="121"/>
        <end position="131"/>
    </location>
</feature>
<feature type="compositionally biased region" description="Polar residues" evidence="1">
    <location>
        <begin position="132"/>
        <end position="154"/>
    </location>
</feature>